<organism evidence="3 4">
    <name type="scientific">Alloacidobacterium dinghuense</name>
    <dbReference type="NCBI Taxonomy" id="2763107"/>
    <lineage>
        <taxon>Bacteria</taxon>
        <taxon>Pseudomonadati</taxon>
        <taxon>Acidobacteriota</taxon>
        <taxon>Terriglobia</taxon>
        <taxon>Terriglobales</taxon>
        <taxon>Acidobacteriaceae</taxon>
        <taxon>Alloacidobacterium</taxon>
    </lineage>
</organism>
<feature type="transmembrane region" description="Helical" evidence="1">
    <location>
        <begin position="121"/>
        <end position="144"/>
    </location>
</feature>
<feature type="chain" id="PRO_5028870387" description="Polymer-forming cytoskeletal protein" evidence="2">
    <location>
        <begin position="25"/>
        <end position="161"/>
    </location>
</feature>
<proteinExistence type="predicted"/>
<keyword evidence="1" id="KW-1133">Transmembrane helix</keyword>
<protein>
    <recommendedName>
        <fullName evidence="5">Polymer-forming cytoskeletal protein</fullName>
    </recommendedName>
</protein>
<evidence type="ECO:0000313" key="4">
    <source>
        <dbReference type="Proteomes" id="UP000515312"/>
    </source>
</evidence>
<keyword evidence="4" id="KW-1185">Reference proteome</keyword>
<evidence type="ECO:0000313" key="3">
    <source>
        <dbReference type="EMBL" id="QNI34035.1"/>
    </source>
</evidence>
<evidence type="ECO:0000256" key="2">
    <source>
        <dbReference type="SAM" id="SignalP"/>
    </source>
</evidence>
<name>A0A7G8BNB5_9BACT</name>
<gene>
    <name evidence="3" type="ORF">H7849_09090</name>
</gene>
<evidence type="ECO:0000256" key="1">
    <source>
        <dbReference type="SAM" id="Phobius"/>
    </source>
</evidence>
<reference evidence="3 4" key="1">
    <citation type="submission" date="2020-08" db="EMBL/GenBank/DDBJ databases">
        <title>Edaphobacter telluris sp. nov. and Acidobacterium dinghuensis sp. nov., two acidobacteria isolated from forest soil.</title>
        <authorList>
            <person name="Fu J."/>
            <person name="Qiu L."/>
        </authorList>
    </citation>
    <scope>NUCLEOTIDE SEQUENCE [LARGE SCALE GENOMIC DNA]</scope>
    <source>
        <strain evidence="3">4Y35</strain>
    </source>
</reference>
<dbReference type="KEGG" id="adin:H7849_09090"/>
<accession>A0A7G8BNB5</accession>
<dbReference type="RefSeq" id="WP_186745870.1">
    <property type="nucleotide sequence ID" value="NZ_CP060394.1"/>
</dbReference>
<keyword evidence="1" id="KW-0472">Membrane</keyword>
<keyword evidence="1" id="KW-0812">Transmembrane</keyword>
<dbReference type="AlphaFoldDB" id="A0A7G8BNB5"/>
<keyword evidence="2" id="KW-0732">Signal</keyword>
<dbReference type="Proteomes" id="UP000515312">
    <property type="component" value="Chromosome"/>
</dbReference>
<dbReference type="EMBL" id="CP060394">
    <property type="protein sequence ID" value="QNI34035.1"/>
    <property type="molecule type" value="Genomic_DNA"/>
</dbReference>
<sequence length="161" mass="17705">MSRRWLYLCFPILLGILFIPRAQASTDRVSFMHDIDISDTDEADDAVCFLCSIRVNGKVNGDAVAFLGGIHVNGEINGDAVSFLGDVAMGDQSRIGGDCVVFGGPLRRTGNATVNGDTVNFPFIIIMLPFIFVALLIYGVIALFRRRRYAAYPMPPPTMRR</sequence>
<feature type="signal peptide" evidence="2">
    <location>
        <begin position="1"/>
        <end position="24"/>
    </location>
</feature>
<evidence type="ECO:0008006" key="5">
    <source>
        <dbReference type="Google" id="ProtNLM"/>
    </source>
</evidence>